<dbReference type="PANTHER" id="PTHR30303:SF0">
    <property type="entry name" value="CARBAMOYL DEHYDRATASE HYPE"/>
    <property type="match status" value="1"/>
</dbReference>
<evidence type="ECO:0000256" key="1">
    <source>
        <dbReference type="ARBA" id="ARBA00006243"/>
    </source>
</evidence>
<dbReference type="STRING" id="456.Ljor_0026"/>
<dbReference type="Proteomes" id="UP000055035">
    <property type="component" value="Unassembled WGS sequence"/>
</dbReference>
<dbReference type="AlphaFoldDB" id="A0A0W0VHC0"/>
<dbReference type="Gene3D" id="3.90.650.10">
    <property type="entry name" value="PurM-like C-terminal domain"/>
    <property type="match status" value="1"/>
</dbReference>
<dbReference type="InterPro" id="IPR011854">
    <property type="entry name" value="HypE"/>
</dbReference>
<dbReference type="Pfam" id="PF02769">
    <property type="entry name" value="AIRS_C"/>
    <property type="match status" value="1"/>
</dbReference>
<comment type="similarity">
    <text evidence="1">Belongs to the HypE family.</text>
</comment>
<comment type="caution">
    <text evidence="4">The sequence shown here is derived from an EMBL/GenBank/DDBJ whole genome shotgun (WGS) entry which is preliminary data.</text>
</comment>
<evidence type="ECO:0000259" key="3">
    <source>
        <dbReference type="Pfam" id="PF02769"/>
    </source>
</evidence>
<dbReference type="NCBIfam" id="TIGR02124">
    <property type="entry name" value="hypE"/>
    <property type="match status" value="1"/>
</dbReference>
<dbReference type="PIRSF" id="PIRSF005644">
    <property type="entry name" value="Hdrgns_mtr_HypE"/>
    <property type="match status" value="1"/>
</dbReference>
<organism evidence="4 5">
    <name type="scientific">Legionella jordanis</name>
    <dbReference type="NCBI Taxonomy" id="456"/>
    <lineage>
        <taxon>Bacteria</taxon>
        <taxon>Pseudomonadati</taxon>
        <taxon>Pseudomonadota</taxon>
        <taxon>Gammaproteobacteria</taxon>
        <taxon>Legionellales</taxon>
        <taxon>Legionellaceae</taxon>
        <taxon>Legionella</taxon>
    </lineage>
</organism>
<protein>
    <submittedName>
        <fullName evidence="4">Hydrogenase expression/formation protein HypE</fullName>
    </submittedName>
</protein>
<dbReference type="Gene3D" id="3.30.1330.10">
    <property type="entry name" value="PurM-like, N-terminal domain"/>
    <property type="match status" value="1"/>
</dbReference>
<dbReference type="PATRIC" id="fig|456.5.peg.28"/>
<name>A0A0W0VHC0_9GAMM</name>
<dbReference type="PANTHER" id="PTHR30303">
    <property type="entry name" value="HYDROGENASE ISOENZYMES FORMATION PROTEIN HYPE"/>
    <property type="match status" value="1"/>
</dbReference>
<dbReference type="OrthoDB" id="9801934at2"/>
<feature type="domain" description="PurM-like C-terminal" evidence="3">
    <location>
        <begin position="177"/>
        <end position="329"/>
    </location>
</feature>
<dbReference type="InterPro" id="IPR036676">
    <property type="entry name" value="PurM-like_C_sf"/>
</dbReference>
<dbReference type="InterPro" id="IPR010918">
    <property type="entry name" value="PurM-like_C_dom"/>
</dbReference>
<dbReference type="Pfam" id="PF00586">
    <property type="entry name" value="AIRS"/>
    <property type="match status" value="1"/>
</dbReference>
<reference evidence="4 5" key="1">
    <citation type="submission" date="2015-11" db="EMBL/GenBank/DDBJ databases">
        <title>Genomic analysis of 38 Legionella species identifies large and diverse effector repertoires.</title>
        <authorList>
            <person name="Burstein D."/>
            <person name="Amaro F."/>
            <person name="Zusman T."/>
            <person name="Lifshitz Z."/>
            <person name="Cohen O."/>
            <person name="Gilbert J.A."/>
            <person name="Pupko T."/>
            <person name="Shuman H.A."/>
            <person name="Segal G."/>
        </authorList>
    </citation>
    <scope>NUCLEOTIDE SEQUENCE [LARGE SCALE GENOMIC DNA]</scope>
    <source>
        <strain evidence="4 5">BL-540</strain>
    </source>
</reference>
<dbReference type="EMBL" id="LNYJ01000001">
    <property type="protein sequence ID" value="KTD19229.1"/>
    <property type="molecule type" value="Genomic_DNA"/>
</dbReference>
<evidence type="ECO:0000313" key="4">
    <source>
        <dbReference type="EMBL" id="KTD19229.1"/>
    </source>
</evidence>
<sequence length="351" mass="37923">MTESLLESWGGPKLNIKHGFIDLSHGSGGRAMAQLIEQIFLSAFDNEWLAQRNDQACFPVDAGRMVMTTDAFVISPLFFPGGDIGSLAVHGTINDIAMAGAKPRYLSASFILEEGFPLKELKQIVNSMALAAKEADVSIITGDTKVVERGKGDGVFISMTGIGFVPPGVSISGDKAEVGDHVLLSGYMGDHGVAVLSQRNNMQFFTSLISDSAPLHSLVADMIAAVPDLHCLRDPTRGGVATTLNEWARQSGVGFLINEDSVPVRQEVASACELLGLDPFYIANEGKLLAICAPEQSQRLLEVMRKHPLGEHAQMIGEVVHDPRHFVQLKTKFGGLRIMDWLTGEQLPRIC</sequence>
<dbReference type="SUPFAM" id="SSF56042">
    <property type="entry name" value="PurM C-terminal domain-like"/>
    <property type="match status" value="1"/>
</dbReference>
<dbReference type="RefSeq" id="WP_058469624.1">
    <property type="nucleotide sequence ID" value="NZ_CAAAIC010000013.1"/>
</dbReference>
<gene>
    <name evidence="4" type="primary">hypE</name>
    <name evidence="4" type="ORF">Ljor_0026</name>
</gene>
<feature type="domain" description="PurM-like N-terminal" evidence="2">
    <location>
        <begin position="54"/>
        <end position="165"/>
    </location>
</feature>
<keyword evidence="5" id="KW-1185">Reference proteome</keyword>
<evidence type="ECO:0000259" key="2">
    <source>
        <dbReference type="Pfam" id="PF00586"/>
    </source>
</evidence>
<proteinExistence type="inferred from homology"/>
<evidence type="ECO:0000313" key="5">
    <source>
        <dbReference type="Proteomes" id="UP000055035"/>
    </source>
</evidence>
<accession>A0A0W0VHC0</accession>
<dbReference type="InterPro" id="IPR036921">
    <property type="entry name" value="PurM-like_N_sf"/>
</dbReference>
<dbReference type="SUPFAM" id="SSF55326">
    <property type="entry name" value="PurM N-terminal domain-like"/>
    <property type="match status" value="1"/>
</dbReference>
<dbReference type="InterPro" id="IPR016188">
    <property type="entry name" value="PurM-like_N"/>
</dbReference>
<dbReference type="CDD" id="cd02197">
    <property type="entry name" value="HypE"/>
    <property type="match status" value="1"/>
</dbReference>
<dbReference type="GO" id="GO:0051604">
    <property type="term" value="P:protein maturation"/>
    <property type="evidence" value="ECO:0007669"/>
    <property type="project" value="TreeGrafter"/>
</dbReference>